<keyword evidence="6" id="KW-0946">Virion</keyword>
<evidence type="ECO:0000256" key="6">
    <source>
        <dbReference type="ARBA" id="ARBA00022844"/>
    </source>
</evidence>
<dbReference type="GO" id="GO:0098021">
    <property type="term" value="C:viral capsid, decoration"/>
    <property type="evidence" value="ECO:0007669"/>
    <property type="project" value="UniProtKB-KW"/>
</dbReference>
<evidence type="ECO:0000256" key="1">
    <source>
        <dbReference type="ARBA" id="ARBA00010762"/>
    </source>
</evidence>
<keyword evidence="3" id="KW-0167">Capsid protein</keyword>
<keyword evidence="8" id="KW-1232">Capsid decoration protein</keyword>
<evidence type="ECO:0000256" key="7">
    <source>
        <dbReference type="ARBA" id="ARBA00022921"/>
    </source>
</evidence>
<evidence type="ECO:0000256" key="5">
    <source>
        <dbReference type="ARBA" id="ARBA00022612"/>
    </source>
</evidence>
<dbReference type="EMBL" id="KX961095">
    <property type="protein sequence ID" value="ARQ79750.1"/>
    <property type="molecule type" value="Genomic_DNA"/>
</dbReference>
<dbReference type="Proteomes" id="UP000201453">
    <property type="component" value="Segment"/>
</dbReference>
<dbReference type="InterPro" id="IPR043053">
    <property type="entry name" value="Hex_IIIa_N"/>
</dbReference>
<comment type="subunit">
    <text evidence="10">Interacts with hexon proteins; this interaction tethers the peripentonal hexons to hexons situated in the facet. Interacts with the penton protein (via N-terminus). Interacts with packaging protein 3; this interaction is required to promote correct genome packaging.</text>
</comment>
<accession>A0A1X9RIR6</accession>
<dbReference type="RefSeq" id="YP_009362842.1">
    <property type="nucleotide sequence ID" value="NC_034626.1"/>
</dbReference>
<dbReference type="GeneID" id="32878747"/>
<organism evidence="11 12">
    <name type="scientific">Bat mastadenovirus WIV17</name>
    <dbReference type="NCBI Taxonomy" id="1986505"/>
    <lineage>
        <taxon>Viruses</taxon>
        <taxon>Varidnaviria</taxon>
        <taxon>Bamfordvirae</taxon>
        <taxon>Preplasmiviricota</taxon>
        <taxon>Polisuviricotina</taxon>
        <taxon>Pharingeaviricetes</taxon>
        <taxon>Rowavirales</taxon>
        <taxon>Adenoviridae</taxon>
        <taxon>Mastadenovirus</taxon>
        <taxon>Mastadenovirus pteropodidae</taxon>
    </lineage>
</organism>
<evidence type="ECO:0000256" key="2">
    <source>
        <dbReference type="ARBA" id="ARBA00022553"/>
    </source>
</evidence>
<reference evidence="11 12" key="1">
    <citation type="journal article" date="2017" name="J. Gen. Virol.">
        <title>Novel bat adenoviruses with low G+C content shed new light on the evolution of adenoviruses.</title>
        <authorList>
            <person name="Tan B."/>
            <person name="Yang X.L."/>
            <person name="Ge X.Y."/>
            <person name="Peng C."/>
            <person name="Liu H.Z."/>
            <person name="Zhang Y.Z."/>
            <person name="Zhang L.B."/>
            <person name="Shi Z.L."/>
        </authorList>
    </citation>
    <scope>NUCLEOTIDE SEQUENCE [LARGE SCALE GENOMIC DNA]</scope>
    <source>
        <strain evidence="11">WIV17</strain>
    </source>
</reference>
<keyword evidence="7" id="KW-0426">Late protein</keyword>
<evidence type="ECO:0000256" key="8">
    <source>
        <dbReference type="ARBA" id="ARBA00023093"/>
    </source>
</evidence>
<name>A0A1X9RIR6_9ADEN</name>
<dbReference type="OrthoDB" id="1411at10239"/>
<evidence type="ECO:0000256" key="10">
    <source>
        <dbReference type="ARBA" id="ARBA00046738"/>
    </source>
</evidence>
<evidence type="ECO:0000256" key="4">
    <source>
        <dbReference type="ARBA" id="ARBA00022562"/>
    </source>
</evidence>
<dbReference type="KEGG" id="vg:32878747"/>
<keyword evidence="9" id="KW-0231">Viral genome packaging</keyword>
<dbReference type="InterPro" id="IPR003479">
    <property type="entry name" value="Hex_IIIa"/>
</dbReference>
<keyword evidence="12" id="KW-1185">Reference proteome</keyword>
<keyword evidence="2" id="KW-0597">Phosphoprotein</keyword>
<evidence type="ECO:0000256" key="3">
    <source>
        <dbReference type="ARBA" id="ARBA00022561"/>
    </source>
</evidence>
<keyword evidence="4" id="KW-1048">Host nucleus</keyword>
<dbReference type="Pfam" id="PF02455">
    <property type="entry name" value="Hex_IIIa"/>
    <property type="match status" value="1"/>
</dbReference>
<sequence>MSSSRMNPNALAIYQSQPASQEDWAATFKKVLALTKNNPDNFASQPKANRFNAILETIIPSRSNPTHEKVLCIVNALIDSKAIRKDEAGQMYNALLERVSKYNSTNIQTNLDKLVGDVREVTALKEKSSQNVGSMIALNAFLSKLPATVERGQNEYIAFISALRIFVAETPQTEVYQAGPNFYLQTTRNGSQTVNLTRAFDNLKSIWGINSNQASNTSISSLLNPNTRLLLLLMAPFTSNTSIPRGSYVGYLLSLYREALGNTHIEEKTYQEIQEVSRALGQKNSENLQATLNYLLTNRPKKLPEEYSLTPHEEKILRYIQQAIALYMMQTGATATTALDRTASSFEPSFYSQNKGFINKLMGYFYKAAETSSDYFLNAVLNRHWLPPQGFFTGNFDFPEVEDDYIWEDFDSALFDREQDKKSFSGSIRQHENLSVPGSEPNISRGSVSSALGAVGPAPSYSPLPETRVKNKPLMNNEIETLADKFARWKTYAQEYQNNLDTLSGKGFNAFKHLMPNGGKY</sequence>
<proteinExistence type="inferred from homology"/>
<evidence type="ECO:0000313" key="12">
    <source>
        <dbReference type="Proteomes" id="UP000201453"/>
    </source>
</evidence>
<comment type="similarity">
    <text evidence="1">Belongs to the adenoviridae hexon-linking protein IIIa family.</text>
</comment>
<protein>
    <submittedName>
        <fullName evidence="11">PIIIa</fullName>
    </submittedName>
</protein>
<evidence type="ECO:0000256" key="9">
    <source>
        <dbReference type="ARBA" id="ARBA00023219"/>
    </source>
</evidence>
<dbReference type="Gene3D" id="1.20.120.1500">
    <property type="entry name" value="Pre-hexon-linking protein IIIa"/>
    <property type="match status" value="1"/>
</dbReference>
<evidence type="ECO:0000313" key="11">
    <source>
        <dbReference type="EMBL" id="ARQ79750.1"/>
    </source>
</evidence>
<keyword evidence="5" id="KW-1188">Viral release from host cell</keyword>